<accession>A0A7C9P088</accession>
<dbReference type="InterPro" id="IPR017911">
    <property type="entry name" value="MacB-like_ATP-bd"/>
</dbReference>
<dbReference type="AlphaFoldDB" id="A0A7C9P088"/>
<dbReference type="Gene3D" id="3.40.50.300">
    <property type="entry name" value="P-loop containing nucleotide triphosphate hydrolases"/>
    <property type="match status" value="1"/>
</dbReference>
<keyword evidence="3 7" id="KW-0067">ATP-binding</keyword>
<dbReference type="GO" id="GO:0005524">
    <property type="term" value="F:ATP binding"/>
    <property type="evidence" value="ECO:0007669"/>
    <property type="project" value="UniProtKB-KW"/>
</dbReference>
<dbReference type="InterPro" id="IPR003593">
    <property type="entry name" value="AAA+_ATPase"/>
</dbReference>
<evidence type="ECO:0000256" key="3">
    <source>
        <dbReference type="ARBA" id="ARBA00022840"/>
    </source>
</evidence>
<dbReference type="CDD" id="cd03255">
    <property type="entry name" value="ABC_MJ0796_LolCDE_FtsE"/>
    <property type="match status" value="1"/>
</dbReference>
<dbReference type="PANTHER" id="PTHR42798">
    <property type="entry name" value="LIPOPROTEIN-RELEASING SYSTEM ATP-BINDING PROTEIN LOLD"/>
    <property type="match status" value="1"/>
</dbReference>
<dbReference type="GO" id="GO:0016887">
    <property type="term" value="F:ATP hydrolysis activity"/>
    <property type="evidence" value="ECO:0007669"/>
    <property type="project" value="InterPro"/>
</dbReference>
<evidence type="ECO:0000259" key="6">
    <source>
        <dbReference type="PROSITE" id="PS50893"/>
    </source>
</evidence>
<organism evidence="7">
    <name type="scientific">Muribaculaceae bacterium Z82</name>
    <dbReference type="NCBI Taxonomy" id="2304548"/>
    <lineage>
        <taxon>Bacteria</taxon>
        <taxon>Pseudomonadati</taxon>
        <taxon>Bacteroidota</taxon>
        <taxon>Bacteroidia</taxon>
        <taxon>Bacteroidales</taxon>
        <taxon>Muribaculaceae</taxon>
    </lineage>
</organism>
<evidence type="ECO:0000256" key="2">
    <source>
        <dbReference type="ARBA" id="ARBA00022741"/>
    </source>
</evidence>
<dbReference type="InterPro" id="IPR027417">
    <property type="entry name" value="P-loop_NTPase"/>
</dbReference>
<proteinExistence type="inferred from homology"/>
<keyword evidence="4" id="KW-1278">Translocase</keyword>
<evidence type="ECO:0000256" key="1">
    <source>
        <dbReference type="ARBA" id="ARBA00022448"/>
    </source>
</evidence>
<dbReference type="SUPFAM" id="SSF52540">
    <property type="entry name" value="P-loop containing nucleoside triphosphate hydrolases"/>
    <property type="match status" value="1"/>
</dbReference>
<dbReference type="EMBL" id="QWKH01000123">
    <property type="protein sequence ID" value="NBI35450.1"/>
    <property type="molecule type" value="Genomic_DNA"/>
</dbReference>
<comment type="caution">
    <text evidence="7">The sequence shown here is derived from an EMBL/GenBank/DDBJ whole genome shotgun (WGS) entry which is preliminary data.</text>
</comment>
<protein>
    <submittedName>
        <fullName evidence="7">ABC transporter ATP-binding protein</fullName>
    </submittedName>
</protein>
<dbReference type="GO" id="GO:0022857">
    <property type="term" value="F:transmembrane transporter activity"/>
    <property type="evidence" value="ECO:0007669"/>
    <property type="project" value="UniProtKB-ARBA"/>
</dbReference>
<evidence type="ECO:0000256" key="4">
    <source>
        <dbReference type="ARBA" id="ARBA00022967"/>
    </source>
</evidence>
<dbReference type="SMART" id="SM00382">
    <property type="entry name" value="AAA"/>
    <property type="match status" value="1"/>
</dbReference>
<name>A0A7C9P088_9BACT</name>
<dbReference type="PROSITE" id="PS00211">
    <property type="entry name" value="ABC_TRANSPORTER_1"/>
    <property type="match status" value="1"/>
</dbReference>
<dbReference type="PROSITE" id="PS50893">
    <property type="entry name" value="ABC_TRANSPORTER_2"/>
    <property type="match status" value="1"/>
</dbReference>
<feature type="domain" description="ABC transporter" evidence="6">
    <location>
        <begin position="4"/>
        <end position="233"/>
    </location>
</feature>
<keyword evidence="1" id="KW-0813">Transport</keyword>
<reference evidence="7" key="1">
    <citation type="submission" date="2018-08" db="EMBL/GenBank/DDBJ databases">
        <title>Murine metabolic-syndrome-specific gut microbial biobank.</title>
        <authorList>
            <person name="Liu C."/>
        </authorList>
    </citation>
    <scope>NUCLEOTIDE SEQUENCE [LARGE SCALE GENOMIC DNA]</scope>
    <source>
        <strain evidence="7">Z82</strain>
    </source>
</reference>
<dbReference type="InterPro" id="IPR003439">
    <property type="entry name" value="ABC_transporter-like_ATP-bd"/>
</dbReference>
<comment type="similarity">
    <text evidence="5">Belongs to the ABC transporter superfamily. Macrolide exporter (TC 3.A.1.122) family.</text>
</comment>
<sequence>MALVEFRDVSKIYHMGEVDVCAARGMTFDIEEGEFVVIVGPSGAGKTTLLNMLGGMDGVTSGTISLGGRQISDFSERELTMYRRYDIGFVFQFYNLVANLTALENVELASQICKNPLNAQEMLRRVGLAQRMDNFPGQLSGGEQQRVAIARALAKNPQLLLCDEPTGALDYQTGKAVLKLLQDMSRDMGKTVVVVTHNSAFCSIADRVIRVREGSISSVRRNKRPASADTIDW</sequence>
<dbReference type="PANTHER" id="PTHR42798:SF2">
    <property type="entry name" value="ABC TRANSPORTER ATP-BINDING PROTEIN MG467-RELATED"/>
    <property type="match status" value="1"/>
</dbReference>
<evidence type="ECO:0000313" key="7">
    <source>
        <dbReference type="EMBL" id="NBI35450.1"/>
    </source>
</evidence>
<dbReference type="InterPro" id="IPR017871">
    <property type="entry name" value="ABC_transporter-like_CS"/>
</dbReference>
<keyword evidence="2" id="KW-0547">Nucleotide-binding</keyword>
<evidence type="ECO:0000256" key="5">
    <source>
        <dbReference type="ARBA" id="ARBA00038388"/>
    </source>
</evidence>
<dbReference type="GO" id="GO:0098796">
    <property type="term" value="C:membrane protein complex"/>
    <property type="evidence" value="ECO:0007669"/>
    <property type="project" value="UniProtKB-ARBA"/>
</dbReference>
<dbReference type="FunFam" id="3.40.50.300:FF:000032">
    <property type="entry name" value="Export ABC transporter ATP-binding protein"/>
    <property type="match status" value="1"/>
</dbReference>
<gene>
    <name evidence="7" type="ORF">D1639_10520</name>
</gene>
<dbReference type="Pfam" id="PF00005">
    <property type="entry name" value="ABC_tran"/>
    <property type="match status" value="1"/>
</dbReference>